<dbReference type="Proteomes" id="UP001177021">
    <property type="component" value="Unassembled WGS sequence"/>
</dbReference>
<evidence type="ECO:0000313" key="1">
    <source>
        <dbReference type="EMBL" id="CAJ2661029.1"/>
    </source>
</evidence>
<protein>
    <submittedName>
        <fullName evidence="1">Uncharacterized protein</fullName>
    </submittedName>
</protein>
<proteinExistence type="predicted"/>
<evidence type="ECO:0000313" key="2">
    <source>
        <dbReference type="Proteomes" id="UP001177021"/>
    </source>
</evidence>
<keyword evidence="2" id="KW-1185">Reference proteome</keyword>
<reference evidence="1" key="1">
    <citation type="submission" date="2023-10" db="EMBL/GenBank/DDBJ databases">
        <authorList>
            <person name="Rodriguez Cubillos JULIANA M."/>
            <person name="De Vega J."/>
        </authorList>
    </citation>
    <scope>NUCLEOTIDE SEQUENCE</scope>
</reference>
<dbReference type="EMBL" id="CASHSV030000311">
    <property type="protein sequence ID" value="CAJ2661029.1"/>
    <property type="molecule type" value="Genomic_DNA"/>
</dbReference>
<organism evidence="1 2">
    <name type="scientific">Trifolium pratense</name>
    <name type="common">Red clover</name>
    <dbReference type="NCBI Taxonomy" id="57577"/>
    <lineage>
        <taxon>Eukaryota</taxon>
        <taxon>Viridiplantae</taxon>
        <taxon>Streptophyta</taxon>
        <taxon>Embryophyta</taxon>
        <taxon>Tracheophyta</taxon>
        <taxon>Spermatophyta</taxon>
        <taxon>Magnoliopsida</taxon>
        <taxon>eudicotyledons</taxon>
        <taxon>Gunneridae</taxon>
        <taxon>Pentapetalae</taxon>
        <taxon>rosids</taxon>
        <taxon>fabids</taxon>
        <taxon>Fabales</taxon>
        <taxon>Fabaceae</taxon>
        <taxon>Papilionoideae</taxon>
        <taxon>50 kb inversion clade</taxon>
        <taxon>NPAAA clade</taxon>
        <taxon>Hologalegina</taxon>
        <taxon>IRL clade</taxon>
        <taxon>Trifolieae</taxon>
        <taxon>Trifolium</taxon>
    </lineage>
</organism>
<sequence>MDWKRSLLLRAFGHVMSDTPLIVLLNEAKKLIPILPDCLSMLTEDIQDKDILYGLLLLLLVFPQRQEAVIENAHIIINCLIKLVDYPHKTVS</sequence>
<name>A0ACB0KXM7_TRIPR</name>
<gene>
    <name evidence="1" type="ORF">MILVUS5_LOCUS26838</name>
</gene>
<accession>A0ACB0KXM7</accession>
<comment type="caution">
    <text evidence="1">The sequence shown here is derived from an EMBL/GenBank/DDBJ whole genome shotgun (WGS) entry which is preliminary data.</text>
</comment>